<dbReference type="GO" id="GO:0015031">
    <property type="term" value="P:protein transport"/>
    <property type="evidence" value="ECO:0007669"/>
    <property type="project" value="UniProtKB-KW"/>
</dbReference>
<evidence type="ECO:0000313" key="14">
    <source>
        <dbReference type="EMBL" id="OCK74356.1"/>
    </source>
</evidence>
<dbReference type="Pfam" id="PF03416">
    <property type="entry name" value="Peptidase_C54"/>
    <property type="match status" value="1"/>
</dbReference>
<evidence type="ECO:0000256" key="12">
    <source>
        <dbReference type="SAM" id="MobiDB-lite"/>
    </source>
</evidence>
<evidence type="ECO:0000256" key="6">
    <source>
        <dbReference type="ARBA" id="ARBA00022801"/>
    </source>
</evidence>
<keyword evidence="3" id="KW-0813">Transport</keyword>
<evidence type="ECO:0000259" key="13">
    <source>
        <dbReference type="Pfam" id="PF03416"/>
    </source>
</evidence>
<keyword evidence="4 11" id="KW-0963">Cytoplasm</keyword>
<dbReference type="GO" id="GO:0016485">
    <property type="term" value="P:protein processing"/>
    <property type="evidence" value="ECO:0007669"/>
    <property type="project" value="TreeGrafter"/>
</dbReference>
<dbReference type="InterPro" id="IPR005078">
    <property type="entry name" value="Peptidase_C54"/>
</dbReference>
<keyword evidence="8" id="KW-0653">Protein transport</keyword>
<dbReference type="EMBL" id="KV745499">
    <property type="protein sequence ID" value="OCK74356.1"/>
    <property type="molecule type" value="Genomic_DNA"/>
</dbReference>
<evidence type="ECO:0000256" key="9">
    <source>
        <dbReference type="ARBA" id="ARBA00023006"/>
    </source>
</evidence>
<dbReference type="GO" id="GO:0000045">
    <property type="term" value="P:autophagosome assembly"/>
    <property type="evidence" value="ECO:0007669"/>
    <property type="project" value="TreeGrafter"/>
</dbReference>
<comment type="function">
    <text evidence="11">Required for selective autophagic degradation of the nucleus (nucleophagy) as well as for mitophagy which contributes to regulate mitochondrial quantity and quality by eliminating the mitochondria to a basal level to fulfill cellular energy requirements and preventing excess ROS production.</text>
</comment>
<proteinExistence type="inferred from homology"/>
<dbReference type="PANTHER" id="PTHR22624:SF49">
    <property type="entry name" value="CYSTEINE PROTEASE"/>
    <property type="match status" value="1"/>
</dbReference>
<keyword evidence="9" id="KW-0072">Autophagy</keyword>
<sequence>MNNVERVGRHIVRTFYDPPPTNDDDTPIWCLGQRYEARPAVNDHQPNNAPNTTETSTSTQRDETPTTEDDSWIRASCDETAKEQGTPRSGEDPASAKVYGGWPQPFLDDFESRIWMTYRSGFSPIRKSQDPKATSAMSFRVRLQTLNQTGFTADTGFGCMIRSGQCILANALATSKLGREWRRGNTTTSTDERRILSLFADDPMAPFSIHRFVQHGASACGKYPGEWFGPSATARCIQELANDYEEAGLRVYITGDGSDVYEDSFFKIAKTADGIFRPTLILVGTRLGIDKITPVYWDSLKASLQMPQSMGIAGGRPSASHYFVGTQGNNFFYLDPHETRKFLPLYHDPTAYTAEEVGSCHTRRLRRLDIREMDPSMLIAFLIRDQADWEEWRRGVSSVQGKAVIHVASSEPVPHQGMEREEAIDEVESFDEHDDDDSDGGLQ</sequence>
<evidence type="ECO:0000313" key="15">
    <source>
        <dbReference type="Proteomes" id="UP000250266"/>
    </source>
</evidence>
<keyword evidence="6 11" id="KW-0378">Hydrolase</keyword>
<feature type="domain" description="Peptidase C54 catalytic" evidence="13">
    <location>
        <begin position="104"/>
        <end position="393"/>
    </location>
</feature>
<dbReference type="EC" id="3.4.22.-" evidence="11"/>
<feature type="region of interest" description="Disordered" evidence="12">
    <location>
        <begin position="410"/>
        <end position="443"/>
    </location>
</feature>
<evidence type="ECO:0000256" key="7">
    <source>
        <dbReference type="ARBA" id="ARBA00022807"/>
    </source>
</evidence>
<name>A0A8E2DYZ9_9PEZI</name>
<evidence type="ECO:0000256" key="8">
    <source>
        <dbReference type="ARBA" id="ARBA00022927"/>
    </source>
</evidence>
<dbReference type="GO" id="GO:0000407">
    <property type="term" value="C:phagophore assembly site"/>
    <property type="evidence" value="ECO:0007669"/>
    <property type="project" value="UniProtKB-SubCell"/>
</dbReference>
<evidence type="ECO:0000256" key="4">
    <source>
        <dbReference type="ARBA" id="ARBA00022490"/>
    </source>
</evidence>
<evidence type="ECO:0000256" key="10">
    <source>
        <dbReference type="ARBA" id="ARBA00029362"/>
    </source>
</evidence>
<dbReference type="GO" id="GO:0004197">
    <property type="term" value="F:cysteine-type endopeptidase activity"/>
    <property type="evidence" value="ECO:0007669"/>
    <property type="project" value="TreeGrafter"/>
</dbReference>
<dbReference type="AlphaFoldDB" id="A0A8E2DYZ9"/>
<dbReference type="InterPro" id="IPR046792">
    <property type="entry name" value="Peptidase_C54_cat"/>
</dbReference>
<feature type="compositionally biased region" description="Polar residues" evidence="12">
    <location>
        <begin position="44"/>
        <end position="59"/>
    </location>
</feature>
<protein>
    <recommendedName>
        <fullName evidence="11">Cysteine protease</fullName>
        <ecNumber evidence="11">3.4.22.-</ecNumber>
    </recommendedName>
</protein>
<comment type="subcellular location">
    <subcellularLocation>
        <location evidence="11">Nucleus</location>
    </subcellularLocation>
    <subcellularLocation>
        <location evidence="11">Cytoplasm</location>
    </subcellularLocation>
    <subcellularLocation>
        <location evidence="1">Preautophagosomal structure</location>
    </subcellularLocation>
</comment>
<keyword evidence="11" id="KW-0539">Nucleus</keyword>
<evidence type="ECO:0000256" key="2">
    <source>
        <dbReference type="ARBA" id="ARBA00010958"/>
    </source>
</evidence>
<dbReference type="GO" id="GO:0019786">
    <property type="term" value="F:protein-phosphatidylethanolamide deconjugating activity"/>
    <property type="evidence" value="ECO:0007669"/>
    <property type="project" value="InterPro"/>
</dbReference>
<dbReference type="GO" id="GO:0035973">
    <property type="term" value="P:aggrephagy"/>
    <property type="evidence" value="ECO:0007669"/>
    <property type="project" value="TreeGrafter"/>
</dbReference>
<dbReference type="GO" id="GO:0034727">
    <property type="term" value="P:piecemeal microautophagy of the nucleus"/>
    <property type="evidence" value="ECO:0007669"/>
    <property type="project" value="TreeGrafter"/>
</dbReference>
<dbReference type="OrthoDB" id="2960936at2759"/>
<reference evidence="14 15" key="1">
    <citation type="journal article" date="2016" name="Nat. Commun.">
        <title>Ectomycorrhizal ecology is imprinted in the genome of the dominant symbiotic fungus Cenococcum geophilum.</title>
        <authorList>
            <consortium name="DOE Joint Genome Institute"/>
            <person name="Peter M."/>
            <person name="Kohler A."/>
            <person name="Ohm R.A."/>
            <person name="Kuo A."/>
            <person name="Krutzmann J."/>
            <person name="Morin E."/>
            <person name="Arend M."/>
            <person name="Barry K.W."/>
            <person name="Binder M."/>
            <person name="Choi C."/>
            <person name="Clum A."/>
            <person name="Copeland A."/>
            <person name="Grisel N."/>
            <person name="Haridas S."/>
            <person name="Kipfer T."/>
            <person name="LaButti K."/>
            <person name="Lindquist E."/>
            <person name="Lipzen A."/>
            <person name="Maire R."/>
            <person name="Meier B."/>
            <person name="Mihaltcheva S."/>
            <person name="Molinier V."/>
            <person name="Murat C."/>
            <person name="Poggeler S."/>
            <person name="Quandt C.A."/>
            <person name="Sperisen C."/>
            <person name="Tritt A."/>
            <person name="Tisserant E."/>
            <person name="Crous P.W."/>
            <person name="Henrissat B."/>
            <person name="Nehls U."/>
            <person name="Egli S."/>
            <person name="Spatafora J.W."/>
            <person name="Grigoriev I.V."/>
            <person name="Martin F.M."/>
        </authorList>
    </citation>
    <scope>NUCLEOTIDE SEQUENCE [LARGE SCALE GENOMIC DNA]</scope>
    <source>
        <strain evidence="14 15">CBS 459.81</strain>
    </source>
</reference>
<dbReference type="InterPro" id="IPR038765">
    <property type="entry name" value="Papain-like_cys_pep_sf"/>
</dbReference>
<evidence type="ECO:0000256" key="5">
    <source>
        <dbReference type="ARBA" id="ARBA00022670"/>
    </source>
</evidence>
<keyword evidence="7" id="KW-0788">Thiol protease</keyword>
<organism evidence="14 15">
    <name type="scientific">Lepidopterella palustris CBS 459.81</name>
    <dbReference type="NCBI Taxonomy" id="1314670"/>
    <lineage>
        <taxon>Eukaryota</taxon>
        <taxon>Fungi</taxon>
        <taxon>Dikarya</taxon>
        <taxon>Ascomycota</taxon>
        <taxon>Pezizomycotina</taxon>
        <taxon>Dothideomycetes</taxon>
        <taxon>Pleosporomycetidae</taxon>
        <taxon>Mytilinidiales</taxon>
        <taxon>Argynnaceae</taxon>
        <taxon>Lepidopterella</taxon>
    </lineage>
</organism>
<gene>
    <name evidence="14" type="ORF">K432DRAFT_386854</name>
</gene>
<feature type="region of interest" description="Disordered" evidence="12">
    <location>
        <begin position="39"/>
        <end position="100"/>
    </location>
</feature>
<dbReference type="GO" id="GO:0000423">
    <property type="term" value="P:mitophagy"/>
    <property type="evidence" value="ECO:0007669"/>
    <property type="project" value="TreeGrafter"/>
</dbReference>
<comment type="catalytic activity">
    <reaction evidence="10">
        <text>[protein]-C-terminal L-amino acid-glycyl-phosphatidylethanolamide + H2O = [protein]-C-terminal L-amino acid-glycine + a 1,2-diacyl-sn-glycero-3-phosphoethanolamine</text>
        <dbReference type="Rhea" id="RHEA:67548"/>
        <dbReference type="Rhea" id="RHEA-COMP:17323"/>
        <dbReference type="Rhea" id="RHEA-COMP:17324"/>
        <dbReference type="ChEBI" id="CHEBI:15377"/>
        <dbReference type="ChEBI" id="CHEBI:64612"/>
        <dbReference type="ChEBI" id="CHEBI:172940"/>
        <dbReference type="ChEBI" id="CHEBI:172941"/>
    </reaction>
    <physiologicalReaction direction="left-to-right" evidence="10">
        <dbReference type="Rhea" id="RHEA:67549"/>
    </physiologicalReaction>
</comment>
<keyword evidence="5 11" id="KW-0645">Protease</keyword>
<dbReference type="PANTHER" id="PTHR22624">
    <property type="entry name" value="CYSTEINE PROTEASE ATG4"/>
    <property type="match status" value="1"/>
</dbReference>
<evidence type="ECO:0000256" key="3">
    <source>
        <dbReference type="ARBA" id="ARBA00022448"/>
    </source>
</evidence>
<comment type="similarity">
    <text evidence="2 11">Belongs to the peptidase C54 family.</text>
</comment>
<dbReference type="SUPFAM" id="SSF54001">
    <property type="entry name" value="Cysteine proteinases"/>
    <property type="match status" value="1"/>
</dbReference>
<accession>A0A8E2DYZ9</accession>
<dbReference type="GO" id="GO:0005634">
    <property type="term" value="C:nucleus"/>
    <property type="evidence" value="ECO:0007669"/>
    <property type="project" value="UniProtKB-SubCell"/>
</dbReference>
<evidence type="ECO:0000256" key="1">
    <source>
        <dbReference type="ARBA" id="ARBA00004329"/>
    </source>
</evidence>
<feature type="compositionally biased region" description="Acidic residues" evidence="12">
    <location>
        <begin position="422"/>
        <end position="443"/>
    </location>
</feature>
<keyword evidence="15" id="KW-1185">Reference proteome</keyword>
<dbReference type="Proteomes" id="UP000250266">
    <property type="component" value="Unassembled WGS sequence"/>
</dbReference>
<evidence type="ECO:0000256" key="11">
    <source>
        <dbReference type="RuleBase" id="RU363115"/>
    </source>
</evidence>